<dbReference type="CDD" id="cd10311">
    <property type="entry name" value="PLDc_N_DEXD_c"/>
    <property type="match status" value="1"/>
</dbReference>
<protein>
    <submittedName>
        <fullName evidence="2">Uncharacterized protein</fullName>
    </submittedName>
</protein>
<evidence type="ECO:0000256" key="1">
    <source>
        <dbReference type="SAM" id="MobiDB-lite"/>
    </source>
</evidence>
<gene>
    <name evidence="2" type="ORF">LCGC14_0658650</name>
</gene>
<proteinExistence type="predicted"/>
<feature type="region of interest" description="Disordered" evidence="1">
    <location>
        <begin position="270"/>
        <end position="294"/>
    </location>
</feature>
<comment type="caution">
    <text evidence="2">The sequence shown here is derived from an EMBL/GenBank/DDBJ whole genome shotgun (WGS) entry which is preliminary data.</text>
</comment>
<evidence type="ECO:0000313" key="2">
    <source>
        <dbReference type="EMBL" id="KKN47852.1"/>
    </source>
</evidence>
<name>A0A0F9RE45_9ZZZZ</name>
<accession>A0A0F9RE45</accession>
<dbReference type="AlphaFoldDB" id="A0A0F9RE45"/>
<sequence>MKIIDNTSQLLGDDLKATIGKGSRLKIAASCFSIYAFEALKSELSKVESLQFIFTSPTFVPTEVTDRLRKERREFFIPKSGGESSLYGTEFEIQLRNKLTQRAVARECSDWIRKKARFKSNSTNSPMQQFVHVAADGGIPGLGLFHLVERQHRMGIGAASAHLGGDPDRFHDLGFARLMPQCRLRVTLDAIGALGDMGDGDGDQLLGLCIQGAIGEHSPAEHLERLFSVRRQRLAALCQRMGERWLGKIGQRAEWIVCLKAARMAEIRRDDEQETQAEPQPCLQGQGRARGHAR</sequence>
<organism evidence="2">
    <name type="scientific">marine sediment metagenome</name>
    <dbReference type="NCBI Taxonomy" id="412755"/>
    <lineage>
        <taxon>unclassified sequences</taxon>
        <taxon>metagenomes</taxon>
        <taxon>ecological metagenomes</taxon>
    </lineage>
</organism>
<reference evidence="2" key="1">
    <citation type="journal article" date="2015" name="Nature">
        <title>Complex archaea that bridge the gap between prokaryotes and eukaryotes.</title>
        <authorList>
            <person name="Spang A."/>
            <person name="Saw J.H."/>
            <person name="Jorgensen S.L."/>
            <person name="Zaremba-Niedzwiedzka K."/>
            <person name="Martijn J."/>
            <person name="Lind A.E."/>
            <person name="van Eijk R."/>
            <person name="Schleper C."/>
            <person name="Guy L."/>
            <person name="Ettema T.J."/>
        </authorList>
    </citation>
    <scope>NUCLEOTIDE SEQUENCE</scope>
</reference>
<dbReference type="EMBL" id="LAZR01001253">
    <property type="protein sequence ID" value="KKN47852.1"/>
    <property type="molecule type" value="Genomic_DNA"/>
</dbReference>